<gene>
    <name evidence="3" type="ORF">ET445_06230</name>
</gene>
<organism evidence="3 4">
    <name type="scientific">Agromyces protaetiae</name>
    <dbReference type="NCBI Taxonomy" id="2509455"/>
    <lineage>
        <taxon>Bacteria</taxon>
        <taxon>Bacillati</taxon>
        <taxon>Actinomycetota</taxon>
        <taxon>Actinomycetes</taxon>
        <taxon>Micrococcales</taxon>
        <taxon>Microbacteriaceae</taxon>
        <taxon>Agromyces</taxon>
    </lineage>
</organism>
<accession>A0A4V0YH02</accession>
<dbReference type="KEGG" id="agf:ET445_06230"/>
<feature type="signal peptide" evidence="2">
    <location>
        <begin position="1"/>
        <end position="26"/>
    </location>
</feature>
<feature type="compositionally biased region" description="Basic and acidic residues" evidence="1">
    <location>
        <begin position="178"/>
        <end position="191"/>
    </location>
</feature>
<dbReference type="EMBL" id="CP035491">
    <property type="protein sequence ID" value="QAY73001.1"/>
    <property type="molecule type" value="Genomic_DNA"/>
</dbReference>
<feature type="region of interest" description="Disordered" evidence="1">
    <location>
        <begin position="170"/>
        <end position="191"/>
    </location>
</feature>
<reference evidence="3 4" key="1">
    <citation type="submission" date="2019-01" db="EMBL/GenBank/DDBJ databases">
        <title>Genome sequencing of strain FW100M-8.</title>
        <authorList>
            <person name="Heo J."/>
            <person name="Kim S.-J."/>
            <person name="Kim J.-S."/>
            <person name="Hong S.-B."/>
            <person name="Kwon S.-W."/>
        </authorList>
    </citation>
    <scope>NUCLEOTIDE SEQUENCE [LARGE SCALE GENOMIC DNA]</scope>
    <source>
        <strain evidence="3 4">FW100M-8</strain>
    </source>
</reference>
<proteinExistence type="predicted"/>
<feature type="chain" id="PRO_5039577466" evidence="2">
    <location>
        <begin position="27"/>
        <end position="191"/>
    </location>
</feature>
<dbReference type="AlphaFoldDB" id="A0A4V0YH02"/>
<protein>
    <submittedName>
        <fullName evidence="3">Uncharacterized protein</fullName>
    </submittedName>
</protein>
<dbReference type="OrthoDB" id="5124656at2"/>
<sequence length="191" mass="19959">MPRPRLNRTLPLAVVGLAVLLGGALTGCTDSQAPAPTPAATEAPAAEPIFASDEEALAAAEEAYEAYLQALDQAASDAAGNSSGIDEFVTDSQVKDSLATLAARGLRIQGTTSYDSMRLESWHESAGAASLTVYVCLDSSGTRVLDASGNDVTPTDRAARTPLVVGLLSDRTNPRVPRPNESETWRGHDFC</sequence>
<name>A0A4V0YH02_9MICO</name>
<keyword evidence="4" id="KW-1185">Reference proteome</keyword>
<evidence type="ECO:0000256" key="1">
    <source>
        <dbReference type="SAM" id="MobiDB-lite"/>
    </source>
</evidence>
<dbReference type="PROSITE" id="PS51257">
    <property type="entry name" value="PROKAR_LIPOPROTEIN"/>
    <property type="match status" value="1"/>
</dbReference>
<dbReference type="RefSeq" id="WP_129189828.1">
    <property type="nucleotide sequence ID" value="NZ_CP035491.1"/>
</dbReference>
<evidence type="ECO:0000256" key="2">
    <source>
        <dbReference type="SAM" id="SignalP"/>
    </source>
</evidence>
<evidence type="ECO:0000313" key="3">
    <source>
        <dbReference type="EMBL" id="QAY73001.1"/>
    </source>
</evidence>
<evidence type="ECO:0000313" key="4">
    <source>
        <dbReference type="Proteomes" id="UP000291259"/>
    </source>
</evidence>
<dbReference type="Proteomes" id="UP000291259">
    <property type="component" value="Chromosome"/>
</dbReference>
<keyword evidence="2" id="KW-0732">Signal</keyword>